<name>B1XY79_LEPCP</name>
<dbReference type="eggNOG" id="COG1463">
    <property type="taxonomic scope" value="Bacteria"/>
</dbReference>
<feature type="domain" description="Mce/MlaD" evidence="2">
    <location>
        <begin position="47"/>
        <end position="142"/>
    </location>
</feature>
<dbReference type="STRING" id="395495.Lcho_1713"/>
<reference evidence="3 4" key="1">
    <citation type="submission" date="2008-03" db="EMBL/GenBank/DDBJ databases">
        <title>Complete sequence of Leptothrix cholodnii SP-6.</title>
        <authorList>
            <consortium name="US DOE Joint Genome Institute"/>
            <person name="Copeland A."/>
            <person name="Lucas S."/>
            <person name="Lapidus A."/>
            <person name="Glavina del Rio T."/>
            <person name="Dalin E."/>
            <person name="Tice H."/>
            <person name="Bruce D."/>
            <person name="Goodwin L."/>
            <person name="Pitluck S."/>
            <person name="Chertkov O."/>
            <person name="Brettin T."/>
            <person name="Detter J.C."/>
            <person name="Han C."/>
            <person name="Kuske C.R."/>
            <person name="Schmutz J."/>
            <person name="Larimer F."/>
            <person name="Land M."/>
            <person name="Hauser L."/>
            <person name="Kyrpides N."/>
            <person name="Lykidis A."/>
            <person name="Emerson D."/>
            <person name="Richardson P."/>
        </authorList>
    </citation>
    <scope>NUCLEOTIDE SEQUENCE [LARGE SCALE GENOMIC DNA]</scope>
    <source>
        <strain evidence="4">ATCC 51168 / LMG 8142 / SP-6</strain>
    </source>
</reference>
<dbReference type="Proteomes" id="UP000001693">
    <property type="component" value="Chromosome"/>
</dbReference>
<sequence precursor="true">MTPRPHALRIGLFAIGGLALLVMAVASVFGGRLFADSERAVLHFNGSIYGLQIGAPVVFRGVRMGGVVSIGLVNDAQGAGFQIPVVVELDSELLRSLQGRPAGAASAADADAAVLPALVARGLSGQLAMQSLLTGLLYVDLDLRPDGSTARYGRVPDGMVEIPTTATRLQTLQAQLEGLDFGQLAKDLSAIAATTRGFVASPELRQSLDDLAQTSGSLRRLSATLERRAGPLADGVGRALAQTGQAADQVGAAASRAGTAVGQIGAAAEQIGATTRRADAVIAQGPPLMRSLQQAADELSRTAVALRQATSADAGVVQNADRALADVARAARAVRELAELLEQQPESLIRGRRDPP</sequence>
<organism evidence="3 4">
    <name type="scientific">Leptothrix cholodnii (strain ATCC 51168 / LMG 8142 / SP-6)</name>
    <name type="common">Leptothrix discophora (strain SP-6)</name>
    <dbReference type="NCBI Taxonomy" id="395495"/>
    <lineage>
        <taxon>Bacteria</taxon>
        <taxon>Pseudomonadati</taxon>
        <taxon>Pseudomonadota</taxon>
        <taxon>Betaproteobacteria</taxon>
        <taxon>Burkholderiales</taxon>
        <taxon>Sphaerotilaceae</taxon>
        <taxon>Leptothrix</taxon>
    </lineage>
</organism>
<dbReference type="PANTHER" id="PTHR33371">
    <property type="entry name" value="INTERMEMBRANE PHOSPHOLIPID TRANSPORT SYSTEM BINDING PROTEIN MLAD-RELATED"/>
    <property type="match status" value="1"/>
</dbReference>
<gene>
    <name evidence="3" type="ordered locus">Lcho_1713</name>
</gene>
<dbReference type="Pfam" id="PF02470">
    <property type="entry name" value="MlaD"/>
    <property type="match status" value="1"/>
</dbReference>
<feature type="coiled-coil region" evidence="1">
    <location>
        <begin position="289"/>
        <end position="344"/>
    </location>
</feature>
<dbReference type="RefSeq" id="WP_012346741.1">
    <property type="nucleotide sequence ID" value="NC_010524.1"/>
</dbReference>
<accession>B1XY79</accession>
<proteinExistence type="predicted"/>
<keyword evidence="1" id="KW-0175">Coiled coil</keyword>
<dbReference type="KEGG" id="lch:Lcho_1713"/>
<dbReference type="AlphaFoldDB" id="B1XY79"/>
<protein>
    <submittedName>
        <fullName evidence="3">Mammalian cell entry related domain protein</fullName>
    </submittedName>
</protein>
<dbReference type="InterPro" id="IPR052336">
    <property type="entry name" value="MlaD_Phospholipid_Transporter"/>
</dbReference>
<dbReference type="EMBL" id="CP001013">
    <property type="protein sequence ID" value="ACB33980.1"/>
    <property type="molecule type" value="Genomic_DNA"/>
</dbReference>
<evidence type="ECO:0000259" key="2">
    <source>
        <dbReference type="Pfam" id="PF02470"/>
    </source>
</evidence>
<evidence type="ECO:0000256" key="1">
    <source>
        <dbReference type="SAM" id="Coils"/>
    </source>
</evidence>
<dbReference type="OrthoDB" id="9806984at2"/>
<evidence type="ECO:0000313" key="3">
    <source>
        <dbReference type="EMBL" id="ACB33980.1"/>
    </source>
</evidence>
<dbReference type="InterPro" id="IPR003399">
    <property type="entry name" value="Mce/MlaD"/>
</dbReference>
<evidence type="ECO:0000313" key="4">
    <source>
        <dbReference type="Proteomes" id="UP000001693"/>
    </source>
</evidence>
<dbReference type="PANTHER" id="PTHR33371:SF4">
    <property type="entry name" value="INTERMEMBRANE PHOSPHOLIPID TRANSPORT SYSTEM BINDING PROTEIN MLAD"/>
    <property type="match status" value="1"/>
</dbReference>
<dbReference type="HOGENOM" id="CLU_013850_2_1_4"/>
<keyword evidence="4" id="KW-1185">Reference proteome</keyword>